<dbReference type="InterPro" id="IPR000402">
    <property type="entry name" value="Na/K_ATPase_sub_beta"/>
</dbReference>
<feature type="transmembrane region" description="Helical" evidence="7">
    <location>
        <begin position="46"/>
        <end position="75"/>
    </location>
</feature>
<evidence type="ECO:0000256" key="7">
    <source>
        <dbReference type="SAM" id="Phobius"/>
    </source>
</evidence>
<gene>
    <name evidence="8" type="ORF">BINO364_LOCUS11828</name>
</gene>
<evidence type="ECO:0000256" key="6">
    <source>
        <dbReference type="ARBA" id="ARBA00023136"/>
    </source>
</evidence>
<protein>
    <submittedName>
        <fullName evidence="8">Uncharacterized protein</fullName>
    </submittedName>
</protein>
<comment type="subcellular location">
    <subcellularLocation>
        <location evidence="1">Membrane</location>
        <topology evidence="1">Single-pass type II membrane protein</topology>
    </subcellularLocation>
</comment>
<dbReference type="Gene3D" id="2.60.40.1660">
    <property type="entry name" value="Na, k-atpase alpha subunit"/>
    <property type="match status" value="1"/>
</dbReference>
<dbReference type="GO" id="GO:0001671">
    <property type="term" value="F:ATPase activator activity"/>
    <property type="evidence" value="ECO:0007669"/>
    <property type="project" value="TreeGrafter"/>
</dbReference>
<dbReference type="PANTHER" id="PTHR11523:SF46">
    <property type="entry name" value="SODIUM_POTASSIUM-TRANSPORTING ATPASE SUBUNIT BETA-2"/>
    <property type="match status" value="1"/>
</dbReference>
<accession>A0A8J9UWZ0</accession>
<dbReference type="AlphaFoldDB" id="A0A8J9UWZ0"/>
<evidence type="ECO:0000313" key="9">
    <source>
        <dbReference type="Proteomes" id="UP000838878"/>
    </source>
</evidence>
<dbReference type="PANTHER" id="PTHR11523">
    <property type="entry name" value="SODIUM/POTASSIUM-DEPENDENT ATPASE BETA SUBUNIT"/>
    <property type="match status" value="1"/>
</dbReference>
<dbReference type="GO" id="GO:0036376">
    <property type="term" value="P:sodium ion export across plasma membrane"/>
    <property type="evidence" value="ECO:0007669"/>
    <property type="project" value="TreeGrafter"/>
</dbReference>
<evidence type="ECO:0000256" key="2">
    <source>
        <dbReference type="ARBA" id="ARBA00005876"/>
    </source>
</evidence>
<dbReference type="GO" id="GO:0030007">
    <property type="term" value="P:intracellular potassium ion homeostasis"/>
    <property type="evidence" value="ECO:0007669"/>
    <property type="project" value="TreeGrafter"/>
</dbReference>
<dbReference type="GO" id="GO:0005890">
    <property type="term" value="C:sodium:potassium-exchanging ATPase complex"/>
    <property type="evidence" value="ECO:0007669"/>
    <property type="project" value="InterPro"/>
</dbReference>
<keyword evidence="4" id="KW-0735">Signal-anchor</keyword>
<evidence type="ECO:0000256" key="4">
    <source>
        <dbReference type="ARBA" id="ARBA00022968"/>
    </source>
</evidence>
<dbReference type="GO" id="GO:1990573">
    <property type="term" value="P:potassium ion import across plasma membrane"/>
    <property type="evidence" value="ECO:0007669"/>
    <property type="project" value="TreeGrafter"/>
</dbReference>
<keyword evidence="5 7" id="KW-1133">Transmembrane helix</keyword>
<keyword evidence="9" id="KW-1185">Reference proteome</keyword>
<comment type="similarity">
    <text evidence="2">Belongs to the X(+)/potassium ATPases subunit beta family.</text>
</comment>
<keyword evidence="6 7" id="KW-0472">Membrane</keyword>
<dbReference type="InterPro" id="IPR038702">
    <property type="entry name" value="Na/K_ATPase_sub_beta_sf"/>
</dbReference>
<dbReference type="Pfam" id="PF00287">
    <property type="entry name" value="Na_K-ATPase"/>
    <property type="match status" value="1"/>
</dbReference>
<evidence type="ECO:0000313" key="8">
    <source>
        <dbReference type="EMBL" id="CAH0726364.1"/>
    </source>
</evidence>
<dbReference type="GO" id="GO:0006883">
    <property type="term" value="P:intracellular sodium ion homeostasis"/>
    <property type="evidence" value="ECO:0007669"/>
    <property type="project" value="TreeGrafter"/>
</dbReference>
<dbReference type="OrthoDB" id="5912413at2759"/>
<keyword evidence="3 7" id="KW-0812">Transmembrane</keyword>
<evidence type="ECO:0000256" key="3">
    <source>
        <dbReference type="ARBA" id="ARBA00022692"/>
    </source>
</evidence>
<reference evidence="8" key="1">
    <citation type="submission" date="2021-12" db="EMBL/GenBank/DDBJ databases">
        <authorList>
            <person name="Martin H S."/>
        </authorList>
    </citation>
    <scope>NUCLEOTIDE SEQUENCE</scope>
</reference>
<feature type="non-terminal residue" evidence="8">
    <location>
        <position position="294"/>
    </location>
</feature>
<organism evidence="8 9">
    <name type="scientific">Brenthis ino</name>
    <name type="common">lesser marbled fritillary</name>
    <dbReference type="NCBI Taxonomy" id="405034"/>
    <lineage>
        <taxon>Eukaryota</taxon>
        <taxon>Metazoa</taxon>
        <taxon>Ecdysozoa</taxon>
        <taxon>Arthropoda</taxon>
        <taxon>Hexapoda</taxon>
        <taxon>Insecta</taxon>
        <taxon>Pterygota</taxon>
        <taxon>Neoptera</taxon>
        <taxon>Endopterygota</taxon>
        <taxon>Lepidoptera</taxon>
        <taxon>Glossata</taxon>
        <taxon>Ditrysia</taxon>
        <taxon>Papilionoidea</taxon>
        <taxon>Nymphalidae</taxon>
        <taxon>Heliconiinae</taxon>
        <taxon>Argynnini</taxon>
        <taxon>Brenthis</taxon>
    </lineage>
</organism>
<dbReference type="Proteomes" id="UP000838878">
    <property type="component" value="Chromosome 6"/>
</dbReference>
<name>A0A8J9UWZ0_9NEOP</name>
<dbReference type="EMBL" id="OV170226">
    <property type="protein sequence ID" value="CAH0726364.1"/>
    <property type="molecule type" value="Genomic_DNA"/>
</dbReference>
<proteinExistence type="inferred from homology"/>
<evidence type="ECO:0000256" key="5">
    <source>
        <dbReference type="ARBA" id="ARBA00022989"/>
    </source>
</evidence>
<evidence type="ECO:0000256" key="1">
    <source>
        <dbReference type="ARBA" id="ARBA00004606"/>
    </source>
</evidence>
<sequence>MANKSNGVESEWARAPPPNAPFVERCLRAIYDPDEKTLLGRTPKRWGIIITFYLVFYAVLAALFAICMAGLFSVLKDDKPLYILEKSLIGVNPGVACRPQPLDGFIHYNIENSTAFETYVEELRQFIEPYQNESWYTSRKECTSEDNFGYPMTPCFFIKLNKIYGWKPDYYTDLPSDMPLELTEHIVSHPEVDRQQVWISCWGEHSNETKIEYPWGMGLPGRFYPFLNNEGYISPLIAIKLSPPSNIQSVIRCRAWAKNIIYNKSLKEPSGYARMVLQVDDNFSTNHTKTENSM</sequence>